<proteinExistence type="predicted"/>
<name>A0A8S4PKV0_OWEFU</name>
<feature type="non-terminal residue" evidence="1">
    <location>
        <position position="1"/>
    </location>
</feature>
<dbReference type="AlphaFoldDB" id="A0A8S4PKV0"/>
<accession>A0A8S4PKV0</accession>
<comment type="caution">
    <text evidence="1">The sequence shown here is derived from an EMBL/GenBank/DDBJ whole genome shotgun (WGS) entry which is preliminary data.</text>
</comment>
<sequence length="132" mass="14546">SPSGFLAGTPSSSSGVRLFVSHLLRLQCDGPAVLASGLSGFALTPSMPPPSEPLLWPDQETWGLFDAQLLGPHHLLWHSHNISWPTYPEKSEASQDMQEQLISLLVVSINRLSINRLTGGFYRLKSVNRREI</sequence>
<evidence type="ECO:0000313" key="1">
    <source>
        <dbReference type="EMBL" id="CAH1793828.1"/>
    </source>
</evidence>
<dbReference type="Proteomes" id="UP000749559">
    <property type="component" value="Unassembled WGS sequence"/>
</dbReference>
<reference evidence="1" key="1">
    <citation type="submission" date="2022-03" db="EMBL/GenBank/DDBJ databases">
        <authorList>
            <person name="Martin C."/>
        </authorList>
    </citation>
    <scope>NUCLEOTIDE SEQUENCE</scope>
</reference>
<gene>
    <name evidence="1" type="ORF">OFUS_LOCUS18629</name>
</gene>
<keyword evidence="2" id="KW-1185">Reference proteome</keyword>
<evidence type="ECO:0000313" key="2">
    <source>
        <dbReference type="Proteomes" id="UP000749559"/>
    </source>
</evidence>
<protein>
    <submittedName>
        <fullName evidence="1">Uncharacterized protein</fullName>
    </submittedName>
</protein>
<organism evidence="1 2">
    <name type="scientific">Owenia fusiformis</name>
    <name type="common">Polychaete worm</name>
    <dbReference type="NCBI Taxonomy" id="6347"/>
    <lineage>
        <taxon>Eukaryota</taxon>
        <taxon>Metazoa</taxon>
        <taxon>Spiralia</taxon>
        <taxon>Lophotrochozoa</taxon>
        <taxon>Annelida</taxon>
        <taxon>Polychaeta</taxon>
        <taxon>Sedentaria</taxon>
        <taxon>Canalipalpata</taxon>
        <taxon>Sabellida</taxon>
        <taxon>Oweniida</taxon>
        <taxon>Oweniidae</taxon>
        <taxon>Owenia</taxon>
    </lineage>
</organism>
<dbReference type="EMBL" id="CAIIXF020000009">
    <property type="protein sequence ID" value="CAH1793828.1"/>
    <property type="molecule type" value="Genomic_DNA"/>
</dbReference>